<dbReference type="Proteomes" id="UP001156259">
    <property type="component" value="Segment"/>
</dbReference>
<protein>
    <recommendedName>
        <fullName evidence="5">Metallopeptidase</fullName>
    </recommendedName>
</protein>
<dbReference type="Pfam" id="PF13203">
    <property type="entry name" value="DUF2201_N"/>
    <property type="match status" value="1"/>
</dbReference>
<evidence type="ECO:0000313" key="4">
    <source>
        <dbReference type="Proteomes" id="UP001156259"/>
    </source>
</evidence>
<evidence type="ECO:0000259" key="2">
    <source>
        <dbReference type="Pfam" id="PF13203"/>
    </source>
</evidence>
<dbReference type="InterPro" id="IPR018698">
    <property type="entry name" value="VWA-like_dom"/>
</dbReference>
<name>A0A9E8VAP7_9CAUD</name>
<organism evidence="3 4">
    <name type="scientific">Methanophagales virus GBV301</name>
    <dbReference type="NCBI Taxonomy" id="2999280"/>
    <lineage>
        <taxon>Viruses</taxon>
        <taxon>Duplodnaviria</taxon>
        <taxon>Heunggongvirae</taxon>
        <taxon>Uroviricota</taxon>
        <taxon>Caudoviricetes</taxon>
        <taxon>Nakonvirales</taxon>
        <taxon>Ekchuahviridae</taxon>
        <taxon>Kukulkanvirus</taxon>
        <taxon>Kukulkanvirus guaymasense</taxon>
    </lineage>
</organism>
<evidence type="ECO:0000259" key="1">
    <source>
        <dbReference type="Pfam" id="PF09967"/>
    </source>
</evidence>
<evidence type="ECO:0008006" key="5">
    <source>
        <dbReference type="Google" id="ProtNLM"/>
    </source>
</evidence>
<accession>A0A9E8VAP7</accession>
<evidence type="ECO:0000313" key="3">
    <source>
        <dbReference type="EMBL" id="WAE39466.1"/>
    </source>
</evidence>
<reference evidence="3 4" key="1">
    <citation type="submission" date="2022-10" db="EMBL/GenBank/DDBJ databases">
        <title>Evolutionary Diversification of Methanotrophic Ca. Methanophagales (ANME-1) and Their Expansive Virome.</title>
        <authorList>
            <person name="Laso-Perez R."/>
            <person name="Wu F."/>
            <person name="Cremiere A."/>
            <person name="Speth D.R."/>
            <person name="Magyar J.S."/>
            <person name="Krupovic M."/>
            <person name="Orphan V.J."/>
        </authorList>
    </citation>
    <scope>NUCLEOTIDE SEQUENCE [LARGE SCALE GENOMIC DNA]</scope>
</reference>
<gene>
    <name evidence="3" type="ORF">LDLAKGPJ_00042</name>
</gene>
<feature type="domain" description="VWA-like" evidence="1">
    <location>
        <begin position="251"/>
        <end position="374"/>
    </location>
</feature>
<dbReference type="PANTHER" id="PTHR38730:SF1">
    <property type="entry name" value="SLL7028 PROTEIN"/>
    <property type="match status" value="1"/>
</dbReference>
<keyword evidence="4" id="KW-1185">Reference proteome</keyword>
<dbReference type="PANTHER" id="PTHR38730">
    <property type="entry name" value="SLL7028 PROTEIN"/>
    <property type="match status" value="1"/>
</dbReference>
<dbReference type="Pfam" id="PF09967">
    <property type="entry name" value="DUF2201"/>
    <property type="match status" value="1"/>
</dbReference>
<dbReference type="EMBL" id="OP880252">
    <property type="protein sequence ID" value="WAE39466.1"/>
    <property type="molecule type" value="Genomic_DNA"/>
</dbReference>
<proteinExistence type="predicted"/>
<feature type="domain" description="Putative metallopeptidase" evidence="2">
    <location>
        <begin position="38"/>
        <end position="157"/>
    </location>
</feature>
<sequence length="384" mass="44765">MNEKKIRRAKFMFLREKPFWSGILGVPVVVLPPPYEVEGEEIQAACTDGEQIYVNGKYLNEATPQELMIDFAHEYLHILLHHLGNSRMQIAQNEFQWQIANMAADYAVNSIIKEEFNRLNLGMLYDSRFDGMTFEQIYKELLKEMQGISLSEEESKRLESHKTWKHKKAETMNQILKQSLLRAYLQGTLPKGLHQEVEDMLYPPFPISEIISSFVLEQSYSQPDFKRINKRRYPPVLMPPIRYRSKLHIGVAIDTSGSIDKELLSEFKAGMKFLFSYFRGELEILLLQCDARLYEKRIIHEPEELDSIKWQGGGGTDFRPVFNEMEHHPELRGLIYITDTFGTPPNKSPDIPVVWLVPERYRNSHRKLPFGRMIFYEGGKGRSA</sequence>
<dbReference type="InterPro" id="IPR025154">
    <property type="entry name" value="Put_metallopeptidase_dom"/>
</dbReference>